<dbReference type="PANTHER" id="PTHR45885:SF1">
    <property type="entry name" value="CELL DIVISION CYCLE 5-LIKE PROTEIN"/>
    <property type="match status" value="1"/>
</dbReference>
<evidence type="ECO:0000313" key="5">
    <source>
        <dbReference type="Proteomes" id="UP000728032"/>
    </source>
</evidence>
<evidence type="ECO:0000256" key="1">
    <source>
        <dbReference type="ARBA" id="ARBA00023125"/>
    </source>
</evidence>
<organism evidence="4">
    <name type="scientific">Oppiella nova</name>
    <dbReference type="NCBI Taxonomy" id="334625"/>
    <lineage>
        <taxon>Eukaryota</taxon>
        <taxon>Metazoa</taxon>
        <taxon>Ecdysozoa</taxon>
        <taxon>Arthropoda</taxon>
        <taxon>Chelicerata</taxon>
        <taxon>Arachnida</taxon>
        <taxon>Acari</taxon>
        <taxon>Acariformes</taxon>
        <taxon>Sarcoptiformes</taxon>
        <taxon>Oribatida</taxon>
        <taxon>Brachypylina</taxon>
        <taxon>Oppioidea</taxon>
        <taxon>Oppiidae</taxon>
        <taxon>Oppiella</taxon>
    </lineage>
</organism>
<feature type="non-terminal residue" evidence="4">
    <location>
        <position position="150"/>
    </location>
</feature>
<dbReference type="GO" id="GO:0005681">
    <property type="term" value="C:spliceosomal complex"/>
    <property type="evidence" value="ECO:0007669"/>
    <property type="project" value="TreeGrafter"/>
</dbReference>
<dbReference type="GO" id="GO:0000974">
    <property type="term" value="C:Prp19 complex"/>
    <property type="evidence" value="ECO:0007669"/>
    <property type="project" value="InterPro"/>
</dbReference>
<protein>
    <recommendedName>
        <fullName evidence="3">Pre-mRNA splicing factor component Cdc5p/Cef1 C-terminal domain-containing protein</fullName>
    </recommendedName>
</protein>
<evidence type="ECO:0000259" key="3">
    <source>
        <dbReference type="Pfam" id="PF11831"/>
    </source>
</evidence>
<dbReference type="OrthoDB" id="1410009at2759"/>
<proteinExistence type="predicted"/>
<feature type="domain" description="Pre-mRNA splicing factor component Cdc5p/Cef1 C-terminal" evidence="3">
    <location>
        <begin position="7"/>
        <end position="101"/>
    </location>
</feature>
<reference evidence="4" key="1">
    <citation type="submission" date="2020-11" db="EMBL/GenBank/DDBJ databases">
        <authorList>
            <person name="Tran Van P."/>
        </authorList>
    </citation>
    <scope>NUCLEOTIDE SEQUENCE</scope>
</reference>
<keyword evidence="1" id="KW-0238">DNA-binding</keyword>
<dbReference type="InterPro" id="IPR021786">
    <property type="entry name" value="Cdc5p/Cef1_C"/>
</dbReference>
<sequence>MRSGALNDPQVTDIQKAEELIKEEMLVMLHYDAIHNATDNQLIASSLRSRGGTSNPNAPHLAYLEKHPYVKYSAEQLVAAKDVLHNEMDVVKQGMAHTELTFEGYCQVWDECLSQVLYLPSQHKYTRANIANKKDKIESLEKVRPESVSY</sequence>
<dbReference type="GO" id="GO:0000981">
    <property type="term" value="F:DNA-binding transcription factor activity, RNA polymerase II-specific"/>
    <property type="evidence" value="ECO:0007669"/>
    <property type="project" value="TreeGrafter"/>
</dbReference>
<accession>A0A7R9R3C5</accession>
<dbReference type="PANTHER" id="PTHR45885">
    <property type="entry name" value="CELL DIVISION CYCLE 5-LIKE PROTEIN"/>
    <property type="match status" value="1"/>
</dbReference>
<dbReference type="Proteomes" id="UP000728032">
    <property type="component" value="Unassembled WGS sequence"/>
</dbReference>
<dbReference type="InterPro" id="IPR047242">
    <property type="entry name" value="CDC5L/Cef1"/>
</dbReference>
<name>A0A7R9R3C5_9ACAR</name>
<gene>
    <name evidence="4" type="ORF">ONB1V03_LOCUS23637</name>
</gene>
<evidence type="ECO:0000313" key="4">
    <source>
        <dbReference type="EMBL" id="CAD7668768.1"/>
    </source>
</evidence>
<dbReference type="GO" id="GO:0000977">
    <property type="term" value="F:RNA polymerase II transcription regulatory region sequence-specific DNA binding"/>
    <property type="evidence" value="ECO:0007669"/>
    <property type="project" value="TreeGrafter"/>
</dbReference>
<dbReference type="EMBL" id="OC976417">
    <property type="protein sequence ID" value="CAD7668768.1"/>
    <property type="molecule type" value="Genomic_DNA"/>
</dbReference>
<dbReference type="AlphaFoldDB" id="A0A7R9R3C5"/>
<dbReference type="Pfam" id="PF11831">
    <property type="entry name" value="Myb_Cef"/>
    <property type="match status" value="1"/>
</dbReference>
<dbReference type="EMBL" id="CAJPVJ010061592">
    <property type="protein sequence ID" value="CAG2184217.1"/>
    <property type="molecule type" value="Genomic_DNA"/>
</dbReference>
<keyword evidence="2" id="KW-0539">Nucleus</keyword>
<evidence type="ECO:0000256" key="2">
    <source>
        <dbReference type="ARBA" id="ARBA00023242"/>
    </source>
</evidence>
<keyword evidence="5" id="KW-1185">Reference proteome</keyword>
<dbReference type="GO" id="GO:0000398">
    <property type="term" value="P:mRNA splicing, via spliceosome"/>
    <property type="evidence" value="ECO:0007669"/>
    <property type="project" value="InterPro"/>
</dbReference>